<keyword evidence="4" id="KW-0812">Transmembrane</keyword>
<proteinExistence type="predicted"/>
<dbReference type="InterPro" id="IPR000160">
    <property type="entry name" value="GGDEF_dom"/>
</dbReference>
<dbReference type="Pfam" id="PF00990">
    <property type="entry name" value="GGDEF"/>
    <property type="match status" value="1"/>
</dbReference>
<evidence type="ECO:0000259" key="5">
    <source>
        <dbReference type="PROSITE" id="PS50887"/>
    </source>
</evidence>
<evidence type="ECO:0000256" key="1">
    <source>
        <dbReference type="ARBA" id="ARBA00012528"/>
    </source>
</evidence>
<dbReference type="NCBIfam" id="TIGR00254">
    <property type="entry name" value="GGDEF"/>
    <property type="match status" value="1"/>
</dbReference>
<dbReference type="InterPro" id="IPR050469">
    <property type="entry name" value="Diguanylate_Cyclase"/>
</dbReference>
<feature type="region of interest" description="Disordered" evidence="3">
    <location>
        <begin position="1"/>
        <end position="20"/>
    </location>
</feature>
<feature type="transmembrane region" description="Helical" evidence="4">
    <location>
        <begin position="92"/>
        <end position="116"/>
    </location>
</feature>
<dbReference type="PANTHER" id="PTHR45138">
    <property type="entry name" value="REGULATORY COMPONENTS OF SENSORY TRANSDUCTION SYSTEM"/>
    <property type="match status" value="1"/>
</dbReference>
<dbReference type="Proteomes" id="UP000013996">
    <property type="component" value="Unassembled WGS sequence"/>
</dbReference>
<evidence type="ECO:0000256" key="2">
    <source>
        <dbReference type="ARBA" id="ARBA00034247"/>
    </source>
</evidence>
<dbReference type="AlphaFoldDB" id="A0A5E8HB10"/>
<dbReference type="CDD" id="cd01949">
    <property type="entry name" value="GGDEF"/>
    <property type="match status" value="1"/>
</dbReference>
<dbReference type="Gene3D" id="3.30.70.270">
    <property type="match status" value="1"/>
</dbReference>
<organism evidence="6 7">
    <name type="scientific">Leptospira yanagawae serovar Saopaulo str. Sao Paulo = ATCC 700523</name>
    <dbReference type="NCBI Taxonomy" id="1249483"/>
    <lineage>
        <taxon>Bacteria</taxon>
        <taxon>Pseudomonadati</taxon>
        <taxon>Spirochaetota</taxon>
        <taxon>Spirochaetia</taxon>
        <taxon>Leptospirales</taxon>
        <taxon>Leptospiraceae</taxon>
        <taxon>Leptospira</taxon>
    </lineage>
</organism>
<comment type="catalytic activity">
    <reaction evidence="2">
        <text>2 GTP = 3',3'-c-di-GMP + 2 diphosphate</text>
        <dbReference type="Rhea" id="RHEA:24898"/>
        <dbReference type="ChEBI" id="CHEBI:33019"/>
        <dbReference type="ChEBI" id="CHEBI:37565"/>
        <dbReference type="ChEBI" id="CHEBI:58805"/>
        <dbReference type="EC" id="2.7.7.65"/>
    </reaction>
</comment>
<accession>A0A5E8HB10</accession>
<sequence>MKQNPESFNLKSSPKSIANTSGTEKFQTANLARCVYTLVMVLVFYSFQLPWIVGIGLIHLVFSIMWFLLIHFDILVEKDVWWSGYIPATFDLIWLTVLAYGTGHITSFFILGYLGSIALSSMSLDRNYGVYNAFLATVLFSSMGFLVYYEILPLVNIIMPPVKPTLLSIFISSLLLGGSAFIVNQIVSKLFSSLTDVNEKLMAIAMTDPLTGLSNRRSFFSNLEIEMARQHRSSNPYPIAFLLFDLDLFKSINDTYGHEMGDLVLVEFATVLKSSLRKQDFPSRWGGEEFLVLLPNTELDGAIVVAEKIRCTFQSLSFAFKGKQLQCSTSVGISLLHSPEENPESIINLADQYLYEAKKKGRNQVVSEKNHSV</sequence>
<feature type="transmembrane region" description="Helical" evidence="4">
    <location>
        <begin position="169"/>
        <end position="187"/>
    </location>
</feature>
<keyword evidence="4" id="KW-1133">Transmembrane helix</keyword>
<dbReference type="GO" id="GO:0052621">
    <property type="term" value="F:diguanylate cyclase activity"/>
    <property type="evidence" value="ECO:0007669"/>
    <property type="project" value="UniProtKB-EC"/>
</dbReference>
<comment type="caution">
    <text evidence="6">The sequence shown here is derived from an EMBL/GenBank/DDBJ whole genome shotgun (WGS) entry which is preliminary data.</text>
</comment>
<dbReference type="EMBL" id="AOGX02000022">
    <property type="protein sequence ID" value="EOQ88455.1"/>
    <property type="molecule type" value="Genomic_DNA"/>
</dbReference>
<feature type="domain" description="GGDEF" evidence="5">
    <location>
        <begin position="237"/>
        <end position="370"/>
    </location>
</feature>
<protein>
    <recommendedName>
        <fullName evidence="1">diguanylate cyclase</fullName>
        <ecNumber evidence="1">2.7.7.65</ecNumber>
    </recommendedName>
</protein>
<evidence type="ECO:0000256" key="3">
    <source>
        <dbReference type="SAM" id="MobiDB-lite"/>
    </source>
</evidence>
<reference evidence="6 7" key="1">
    <citation type="submission" date="2013-04" db="EMBL/GenBank/DDBJ databases">
        <authorList>
            <person name="Harkins D.M."/>
            <person name="Durkin A.S."/>
            <person name="Brinkac L.M."/>
            <person name="Haft D.H."/>
            <person name="Selengut J.D."/>
            <person name="Sanka R."/>
            <person name="DePew J."/>
            <person name="Purushe J."/>
            <person name="Hartskeerl R.A."/>
            <person name="Ahmed A."/>
            <person name="van der Linden H."/>
            <person name="Goris M.G.A."/>
            <person name="Vinetz J.M."/>
            <person name="Sutton G.G."/>
            <person name="Nierman W.C."/>
            <person name="Fouts D.E."/>
        </authorList>
    </citation>
    <scope>NUCLEOTIDE SEQUENCE [LARGE SCALE GENOMIC DNA]</scope>
    <source>
        <strain evidence="6 7">Sao Paulo</strain>
    </source>
</reference>
<dbReference type="FunFam" id="3.30.70.270:FF:000001">
    <property type="entry name" value="Diguanylate cyclase domain protein"/>
    <property type="match status" value="1"/>
</dbReference>
<feature type="transmembrane region" description="Helical" evidence="4">
    <location>
        <begin position="52"/>
        <end position="72"/>
    </location>
</feature>
<evidence type="ECO:0000256" key="4">
    <source>
        <dbReference type="SAM" id="Phobius"/>
    </source>
</evidence>
<keyword evidence="4" id="KW-0472">Membrane</keyword>
<feature type="transmembrane region" description="Helical" evidence="4">
    <location>
        <begin position="128"/>
        <end position="149"/>
    </location>
</feature>
<dbReference type="InterPro" id="IPR029787">
    <property type="entry name" value="Nucleotide_cyclase"/>
</dbReference>
<evidence type="ECO:0000313" key="6">
    <source>
        <dbReference type="EMBL" id="EOQ88455.1"/>
    </source>
</evidence>
<dbReference type="PROSITE" id="PS50887">
    <property type="entry name" value="GGDEF"/>
    <property type="match status" value="1"/>
</dbReference>
<dbReference type="SUPFAM" id="SSF55073">
    <property type="entry name" value="Nucleotide cyclase"/>
    <property type="match status" value="1"/>
</dbReference>
<evidence type="ECO:0000313" key="7">
    <source>
        <dbReference type="Proteomes" id="UP000013996"/>
    </source>
</evidence>
<gene>
    <name evidence="6" type="ORF">LEP1GSC202_2236</name>
</gene>
<dbReference type="EC" id="2.7.7.65" evidence="1"/>
<dbReference type="SMART" id="SM00267">
    <property type="entry name" value="GGDEF"/>
    <property type="match status" value="1"/>
</dbReference>
<dbReference type="InterPro" id="IPR043128">
    <property type="entry name" value="Rev_trsase/Diguanyl_cyclase"/>
</dbReference>
<dbReference type="RefSeq" id="WP_015677875.1">
    <property type="nucleotide sequence ID" value="NZ_AOGX02000022.1"/>
</dbReference>
<name>A0A5E8HB10_9LEPT</name>
<dbReference type="STRING" id="1249483.LEP1GSC202_2236"/>
<dbReference type="PANTHER" id="PTHR45138:SF9">
    <property type="entry name" value="DIGUANYLATE CYCLASE DGCM-RELATED"/>
    <property type="match status" value="1"/>
</dbReference>